<dbReference type="Pfam" id="PF01637">
    <property type="entry name" value="ATPase_2"/>
    <property type="match status" value="1"/>
</dbReference>
<dbReference type="Gene3D" id="3.40.50.300">
    <property type="entry name" value="P-loop containing nucleotide triphosphate hydrolases"/>
    <property type="match status" value="1"/>
</dbReference>
<evidence type="ECO:0000313" key="2">
    <source>
        <dbReference type="EMBL" id="ADN49830.1"/>
    </source>
</evidence>
<dbReference type="KEGG" id="vdi:Vdis_0429"/>
<dbReference type="GeneID" id="9751347"/>
<dbReference type="RefSeq" id="WP_013335555.1">
    <property type="nucleotide sequence ID" value="NC_014537.1"/>
</dbReference>
<dbReference type="InterPro" id="IPR011579">
    <property type="entry name" value="ATPase_dom"/>
</dbReference>
<accession>E1QU33</accession>
<proteinExistence type="predicted"/>
<dbReference type="InterPro" id="IPR036390">
    <property type="entry name" value="WH_DNA-bd_sf"/>
</dbReference>
<dbReference type="STRING" id="572478.Vdis_0429"/>
<dbReference type="Proteomes" id="UP000006681">
    <property type="component" value="Chromosome"/>
</dbReference>
<feature type="domain" description="ATPase" evidence="1">
    <location>
        <begin position="15"/>
        <end position="231"/>
    </location>
</feature>
<dbReference type="PANTHER" id="PTHR34301">
    <property type="entry name" value="DNA-BINDING PROTEIN-RELATED"/>
    <property type="match status" value="1"/>
</dbReference>
<dbReference type="Gene3D" id="1.10.8.60">
    <property type="match status" value="1"/>
</dbReference>
<dbReference type="EMBL" id="CP002100">
    <property type="protein sequence ID" value="ADN49830.1"/>
    <property type="molecule type" value="Genomic_DNA"/>
</dbReference>
<dbReference type="eggNOG" id="arCOG03169">
    <property type="taxonomic scope" value="Archaea"/>
</dbReference>
<protein>
    <submittedName>
        <fullName evidence="2">ATPase</fullName>
    </submittedName>
</protein>
<dbReference type="HOGENOM" id="CLU_061108_0_0_2"/>
<gene>
    <name evidence="2" type="ordered locus">Vdis_0429</name>
</gene>
<sequence>MLFDLHPKESRDELFGRDEEVEYVKRQVRAGNWVVIGGQRGIGKTSLMKVVLNELSREGFRAIYINARGVTTLRDLLTILVNEVNRTRLRLRLNVSLNFIVGSAGITLSRGSRVFNSLLELLLSIDENTVIGLDEVQELSRVTGQFLRILGNVFMSNPRVSFIFTGSYVGLVKTLLKPNPESPLYGRPPVEVKLKPFNDELSREFLKRGFRELGIQFNAFDTVIDRLDGVVGWLTLFGNYHGVRGLDVDEALRETINEGVKIMVNEIEHFLEDKANKALYLAILSALRVVNRWKDIKFAVTTRLGREFGDRELLNALNALINYNFVVKVREGEYRLADPILREVDYDKLIKRYLRMDY</sequence>
<dbReference type="SUPFAM" id="SSF52540">
    <property type="entry name" value="P-loop containing nucleoside triphosphate hydrolases"/>
    <property type="match status" value="1"/>
</dbReference>
<dbReference type="InterPro" id="IPR036388">
    <property type="entry name" value="WH-like_DNA-bd_sf"/>
</dbReference>
<dbReference type="SUPFAM" id="SSF46785">
    <property type="entry name" value="Winged helix' DNA-binding domain"/>
    <property type="match status" value="1"/>
</dbReference>
<dbReference type="AlphaFoldDB" id="E1QU33"/>
<dbReference type="PANTHER" id="PTHR34301:SF8">
    <property type="entry name" value="ATPASE DOMAIN-CONTAINING PROTEIN"/>
    <property type="match status" value="1"/>
</dbReference>
<organism evidence="2 3">
    <name type="scientific">Vulcanisaeta distributa (strain DSM 14429 / JCM 11212 / NBRC 100878 / IC-017)</name>
    <dbReference type="NCBI Taxonomy" id="572478"/>
    <lineage>
        <taxon>Archaea</taxon>
        <taxon>Thermoproteota</taxon>
        <taxon>Thermoprotei</taxon>
        <taxon>Thermoproteales</taxon>
        <taxon>Thermoproteaceae</taxon>
        <taxon>Vulcanisaeta</taxon>
    </lineage>
</organism>
<dbReference type="GO" id="GO:0005524">
    <property type="term" value="F:ATP binding"/>
    <property type="evidence" value="ECO:0007669"/>
    <property type="project" value="InterPro"/>
</dbReference>
<reference evidence="3" key="2">
    <citation type="journal article" date="2010" name="Stand. Genomic Sci.">
        <title>Complete genome sequence of Vulcanisaeta distributa type strain (IC-017T).</title>
        <authorList>
            <person name="Mavromatis K."/>
            <person name="Sikorski J."/>
            <person name="Pabst E."/>
            <person name="Teshima H."/>
            <person name="Lapidus A."/>
            <person name="Lucas S."/>
            <person name="Nolan M."/>
            <person name="Glavina Del Rio T."/>
            <person name="Cheng J."/>
            <person name="Bruce D."/>
            <person name="Goodwin L."/>
            <person name="Pitluck S."/>
            <person name="Liolios K."/>
            <person name="Ivanova N."/>
            <person name="Mikhailova N."/>
            <person name="Pati A."/>
            <person name="Chen A."/>
            <person name="Palaniappan K."/>
            <person name="Land M."/>
            <person name="Hauser L."/>
            <person name="Chang Y."/>
            <person name="Jeffries C."/>
            <person name="Rohde M."/>
            <person name="Spring S."/>
            <person name="Goker M."/>
            <person name="Wirth R."/>
            <person name="Woyke T."/>
            <person name="Bristow J."/>
            <person name="Eisen J."/>
            <person name="Markowitz V."/>
            <person name="Hugenholtz P."/>
            <person name="Klenk H."/>
            <person name="Kyrpides N."/>
        </authorList>
    </citation>
    <scope>NUCLEOTIDE SEQUENCE [LARGE SCALE GENOMIC DNA]</scope>
    <source>
        <strain evidence="3">DSM 14429 / JCM 11212 / NBRC 100878 / IC-017</strain>
    </source>
</reference>
<reference evidence="2 3" key="1">
    <citation type="journal article" date="2010" name="Stand. Genomic Sci.">
        <title>Complete genome sequence of Vulcanisaeta distributa type strain (IC-017).</title>
        <authorList>
            <person name="Mavromatis K."/>
            <person name="Sikorski J."/>
            <person name="Pabst E."/>
            <person name="Teshima H."/>
            <person name="Lapidus A."/>
            <person name="Lucas S."/>
            <person name="Nolan M."/>
            <person name="Glavina Del Rio T."/>
            <person name="Cheng J.F."/>
            <person name="Bruce D."/>
            <person name="Goodwin L."/>
            <person name="Pitluck S."/>
            <person name="Liolios K."/>
            <person name="Ivanova N."/>
            <person name="Mikhailova N."/>
            <person name="Pati A."/>
            <person name="Chen A."/>
            <person name="Palaniappan K."/>
            <person name="Land M."/>
            <person name="Hauser L."/>
            <person name="Chang Y.J."/>
            <person name="Jeffries C.D."/>
            <person name="Rohde M."/>
            <person name="Spring S."/>
            <person name="Goker M."/>
            <person name="Wirth R."/>
            <person name="Woyke T."/>
            <person name="Bristow J."/>
            <person name="Eisen J.A."/>
            <person name="Markowitz V."/>
            <person name="Hugenholtz P."/>
            <person name="Klenk H.P."/>
            <person name="Kyrpides N.C."/>
        </authorList>
    </citation>
    <scope>NUCLEOTIDE SEQUENCE [LARGE SCALE GENOMIC DNA]</scope>
    <source>
        <strain evidence="3">DSM 14429 / JCM 11212 / NBRC 100878 / IC-017</strain>
    </source>
</reference>
<dbReference type="Gene3D" id="1.10.10.10">
    <property type="entry name" value="Winged helix-like DNA-binding domain superfamily/Winged helix DNA-binding domain"/>
    <property type="match status" value="1"/>
</dbReference>
<name>E1QU33_VULDI</name>
<dbReference type="InterPro" id="IPR027417">
    <property type="entry name" value="P-loop_NTPase"/>
</dbReference>
<evidence type="ECO:0000313" key="3">
    <source>
        <dbReference type="Proteomes" id="UP000006681"/>
    </source>
</evidence>
<dbReference type="OrthoDB" id="132045at2157"/>
<keyword evidence="3" id="KW-1185">Reference proteome</keyword>
<evidence type="ECO:0000259" key="1">
    <source>
        <dbReference type="Pfam" id="PF01637"/>
    </source>
</evidence>